<dbReference type="PROSITE" id="PS51257">
    <property type="entry name" value="PROKAR_LIPOPROTEIN"/>
    <property type="match status" value="1"/>
</dbReference>
<evidence type="ECO:0000313" key="4">
    <source>
        <dbReference type="Proteomes" id="UP001626537"/>
    </source>
</evidence>
<evidence type="ECO:0000256" key="2">
    <source>
        <dbReference type="SAM" id="SignalP"/>
    </source>
</evidence>
<proteinExistence type="predicted"/>
<organism evidence="3 4">
    <name type="scientific">Congregibacter variabilis</name>
    <dbReference type="NCBI Taxonomy" id="3081200"/>
    <lineage>
        <taxon>Bacteria</taxon>
        <taxon>Pseudomonadati</taxon>
        <taxon>Pseudomonadota</taxon>
        <taxon>Gammaproteobacteria</taxon>
        <taxon>Cellvibrionales</taxon>
        <taxon>Halieaceae</taxon>
        <taxon>Congregibacter</taxon>
    </lineage>
</organism>
<gene>
    <name evidence="3" type="ORF">R0135_14625</name>
</gene>
<protein>
    <submittedName>
        <fullName evidence="3">Tetratricopeptide repeat protein</fullName>
    </submittedName>
</protein>
<feature type="region of interest" description="Disordered" evidence="1">
    <location>
        <begin position="31"/>
        <end position="59"/>
    </location>
</feature>
<reference evidence="3 4" key="1">
    <citation type="submission" date="2023-10" db="EMBL/GenBank/DDBJ databases">
        <title>Two novel species belonging to the OM43/NOR5 clade.</title>
        <authorList>
            <person name="Park M."/>
        </authorList>
    </citation>
    <scope>NUCLEOTIDE SEQUENCE [LARGE SCALE GENOMIC DNA]</scope>
    <source>
        <strain evidence="3 4">IMCC43200</strain>
    </source>
</reference>
<feature type="signal peptide" evidence="2">
    <location>
        <begin position="1"/>
        <end position="25"/>
    </location>
</feature>
<dbReference type="Pfam" id="PF14559">
    <property type="entry name" value="TPR_19"/>
    <property type="match status" value="1"/>
</dbReference>
<accession>A0ABZ0I2K4</accession>
<keyword evidence="2" id="KW-0732">Signal</keyword>
<evidence type="ECO:0000256" key="1">
    <source>
        <dbReference type="SAM" id="MobiDB-lite"/>
    </source>
</evidence>
<name>A0ABZ0I2K4_9GAMM</name>
<dbReference type="Proteomes" id="UP001626537">
    <property type="component" value="Chromosome"/>
</dbReference>
<dbReference type="InterPro" id="IPR011990">
    <property type="entry name" value="TPR-like_helical_dom_sf"/>
</dbReference>
<dbReference type="SUPFAM" id="SSF48452">
    <property type="entry name" value="TPR-like"/>
    <property type="match status" value="1"/>
</dbReference>
<feature type="chain" id="PRO_5045977162" evidence="2">
    <location>
        <begin position="26"/>
        <end position="141"/>
    </location>
</feature>
<dbReference type="Gene3D" id="1.25.40.10">
    <property type="entry name" value="Tetratricopeptide repeat domain"/>
    <property type="match status" value="1"/>
</dbReference>
<sequence>MPELKPKYFRALLLALGLLFLGACASGPAPVSPEAPEANLPRSRVPTPTLPTDSTVSPAVSPVDSLLEEARAFREGGNLSASFARLERALRIAPQRAEVYLELARSHDAAGRPQRASASAERGLLYCSSSTCAALRKFIES</sequence>
<dbReference type="EMBL" id="CP136864">
    <property type="protein sequence ID" value="WOJ93008.1"/>
    <property type="molecule type" value="Genomic_DNA"/>
</dbReference>
<evidence type="ECO:0000313" key="3">
    <source>
        <dbReference type="EMBL" id="WOJ93008.1"/>
    </source>
</evidence>
<keyword evidence="4" id="KW-1185">Reference proteome</keyword>
<dbReference type="RefSeq" id="WP_407347667.1">
    <property type="nucleotide sequence ID" value="NZ_CP136864.1"/>
</dbReference>